<feature type="signal peptide" evidence="1">
    <location>
        <begin position="1"/>
        <end position="22"/>
    </location>
</feature>
<comment type="caution">
    <text evidence="3">The sequence shown here is derived from an EMBL/GenBank/DDBJ whole genome shotgun (WGS) entry which is preliminary data.</text>
</comment>
<dbReference type="Pfam" id="PF22675">
    <property type="entry name" value="KH-I_KHDC4-BBP"/>
    <property type="match status" value="1"/>
</dbReference>
<dbReference type="Proteomes" id="UP000317650">
    <property type="component" value="Chromosome 1"/>
</dbReference>
<dbReference type="GO" id="GO:0003723">
    <property type="term" value="F:RNA binding"/>
    <property type="evidence" value="ECO:0007669"/>
    <property type="project" value="InterPro"/>
</dbReference>
<protein>
    <recommendedName>
        <fullName evidence="2">KHDC4/BBP-like KH-domain type I domain-containing protein</fullName>
    </recommendedName>
</protein>
<dbReference type="GO" id="GO:0005634">
    <property type="term" value="C:nucleus"/>
    <property type="evidence" value="ECO:0007669"/>
    <property type="project" value="InterPro"/>
</dbReference>
<accession>A0A4S8JRV4</accession>
<feature type="chain" id="PRO_5020956982" description="KHDC4/BBP-like KH-domain type I domain-containing protein" evidence="1">
    <location>
        <begin position="23"/>
        <end position="251"/>
    </location>
</feature>
<dbReference type="PANTHER" id="PTHR15744">
    <property type="entry name" value="BLOM7"/>
    <property type="match status" value="1"/>
</dbReference>
<dbReference type="STRING" id="52838.A0A4S8JRV4"/>
<dbReference type="InterPro" id="IPR055256">
    <property type="entry name" value="KH_1_KHDC4/BBP-like"/>
</dbReference>
<dbReference type="PANTHER" id="PTHR15744:SF0">
    <property type="entry name" value="KH HOMOLOGY DOMAIN-CONTAINING PROTEIN 4"/>
    <property type="match status" value="1"/>
</dbReference>
<sequence>MPLPIPIPIAISLLVAPAPAAAARASHEPSRCSRLPRALSLLAPPASPLAARASREPSRCSRLPRALPLLAPPASPPVARASREPSRCSRLLRALPRAFPLLAPPSSPPAAHASRFLSLSPLPLPSLAAAVAAARRCCCRRSPLLPRFSIGLSIQLYLRSKCMQPSCTNLVVDSSAESSSQSSFWDLFELDLYINHIMNEAGATVVLRGRGSEHHDLPLQPLHLSLLSTNPKSLEAAKILPENLLDSFLWI</sequence>
<evidence type="ECO:0000256" key="1">
    <source>
        <dbReference type="SAM" id="SignalP"/>
    </source>
</evidence>
<evidence type="ECO:0000313" key="4">
    <source>
        <dbReference type="Proteomes" id="UP000317650"/>
    </source>
</evidence>
<dbReference type="AlphaFoldDB" id="A0A4S8JRV4"/>
<dbReference type="EMBL" id="PYDT01000004">
    <property type="protein sequence ID" value="THU64807.1"/>
    <property type="molecule type" value="Genomic_DNA"/>
</dbReference>
<organism evidence="3 4">
    <name type="scientific">Musa balbisiana</name>
    <name type="common">Banana</name>
    <dbReference type="NCBI Taxonomy" id="52838"/>
    <lineage>
        <taxon>Eukaryota</taxon>
        <taxon>Viridiplantae</taxon>
        <taxon>Streptophyta</taxon>
        <taxon>Embryophyta</taxon>
        <taxon>Tracheophyta</taxon>
        <taxon>Spermatophyta</taxon>
        <taxon>Magnoliopsida</taxon>
        <taxon>Liliopsida</taxon>
        <taxon>Zingiberales</taxon>
        <taxon>Musaceae</taxon>
        <taxon>Musa</taxon>
    </lineage>
</organism>
<dbReference type="InterPro" id="IPR036612">
    <property type="entry name" value="KH_dom_type_1_sf"/>
</dbReference>
<keyword evidence="4" id="KW-1185">Reference proteome</keyword>
<reference evidence="3 4" key="1">
    <citation type="journal article" date="2019" name="Nat. Plants">
        <title>Genome sequencing of Musa balbisiana reveals subgenome evolution and function divergence in polyploid bananas.</title>
        <authorList>
            <person name="Yao X."/>
        </authorList>
    </citation>
    <scope>NUCLEOTIDE SEQUENCE [LARGE SCALE GENOMIC DNA]</scope>
    <source>
        <strain evidence="4">cv. DH-PKW</strain>
        <tissue evidence="3">Leaves</tissue>
    </source>
</reference>
<evidence type="ECO:0000259" key="2">
    <source>
        <dbReference type="Pfam" id="PF22675"/>
    </source>
</evidence>
<keyword evidence="1" id="KW-0732">Signal</keyword>
<feature type="domain" description="KHDC4/BBP-like KH-domain type I" evidence="2">
    <location>
        <begin position="193"/>
        <end position="246"/>
    </location>
</feature>
<proteinExistence type="predicted"/>
<dbReference type="Gene3D" id="3.30.1370.10">
    <property type="entry name" value="K Homology domain, type 1"/>
    <property type="match status" value="1"/>
</dbReference>
<name>A0A4S8JRV4_MUSBA</name>
<dbReference type="InterPro" id="IPR031121">
    <property type="entry name" value="RIK/BLOM7"/>
</dbReference>
<evidence type="ECO:0000313" key="3">
    <source>
        <dbReference type="EMBL" id="THU64807.1"/>
    </source>
</evidence>
<gene>
    <name evidence="3" type="ORF">C4D60_Mb01t30340</name>
</gene>